<comment type="function">
    <text evidence="10">Phosphorylase is an important allosteric enzyme in carbohydrate metabolism. Enzymes from different sources differ in their regulatory mechanisms and in their natural substrates. However, all known phosphorylases share catalytic and structural properties.</text>
</comment>
<evidence type="ECO:0000256" key="4">
    <source>
        <dbReference type="ARBA" id="ARBA00012591"/>
    </source>
</evidence>
<dbReference type="PROSITE" id="PS00102">
    <property type="entry name" value="PHOSPHORYLASE"/>
    <property type="match status" value="1"/>
</dbReference>
<dbReference type="InterPro" id="IPR035090">
    <property type="entry name" value="Pyridoxal_P_attach_site"/>
</dbReference>
<evidence type="ECO:0000256" key="9">
    <source>
        <dbReference type="ARBA" id="ARBA00023277"/>
    </source>
</evidence>
<evidence type="ECO:0000256" key="3">
    <source>
        <dbReference type="ARBA" id="ARBA00006047"/>
    </source>
</evidence>
<name>A0A3D4V563_9BACT</name>
<protein>
    <recommendedName>
        <fullName evidence="4">glycogen phosphorylase</fullName>
        <ecNumber evidence="4">2.4.1.1</ecNumber>
    </recommendedName>
</protein>
<dbReference type="InterPro" id="IPR024517">
    <property type="entry name" value="Glycogen_phosphorylase_DUF3417"/>
</dbReference>
<dbReference type="InterPro" id="IPR000811">
    <property type="entry name" value="Glyco_trans_35"/>
</dbReference>
<keyword evidence="7" id="KW-0808">Transferase</keyword>
<dbReference type="PANTHER" id="PTHR42655:SF1">
    <property type="entry name" value="GLYCOGEN PHOSPHORYLASE"/>
    <property type="match status" value="1"/>
</dbReference>
<keyword evidence="6" id="KW-0328">Glycosyltransferase</keyword>
<comment type="similarity">
    <text evidence="3">Belongs to the glycogen phosphorylase family.</text>
</comment>
<sequence>MRWDGASMTVPTWPLTTRSVEMTVSVEGSLNPLSPVRPTLPPRLTGLAQLAHNLAWSWNRDARMLFKEIDDTLWQQLRHNPLRLLQLVSAERLAELAEDAQFCARYDRAMQWLAAERSDEHTWYARTFPELRGRPVAYFCAEFGIHNSVPIYSGGLGVLAGDHLKTASDLGVPLVAVGILYRNGYFDQHIRVDGWQEDSDARIDFRSVPLAPLPGRDGARHLVTVNTFGRDIHIRVWKMQVGRVPVYLLDSDLEENHPDDRPLLSKLYSGGPAMRLRQEWLLGVGGVRALRALGIAPAAWHANEGHAAFMMVERVRELCAEGVPYADAVKRVRNASVFTTHTPVPAGHDHFATNDVLRCAEGEATWSDMGIAQEDFARIGYHPESGSGVYHMTSASMRLSRRVNAVSRRHGIVTREMSRSMWNGRDAEQVPIGHVTNGVHLATWMANPIMKLLDEHLGTAWGHSNDPALWEQILTLDDEKLWFTHQRLKHTLMRRVREEARRAFAQGGLEATQLVGAGTLLDPHVLTIGFARRFATYKRADLIFRDVERLRALVTNSSRPVQIVFAGKAHPADNPGKQVLQNVYQFTRDPRFEGRVAFIEDYGMHLAHLLVQGVDLWLNLPRVPLEASGTSGMKAALNGVPQLSTIDGWWEEGYEGNNGWSIEPEVDSDEGSSTARRLYELLEQEVVPRYYDRDKSELPRRWLLMMKHAVRVAGQQFTARRMVEQYARGYYAPSILGDALPDDPPTA</sequence>
<evidence type="ECO:0000256" key="6">
    <source>
        <dbReference type="ARBA" id="ARBA00022676"/>
    </source>
</evidence>
<dbReference type="EC" id="2.4.1.1" evidence="4"/>
<keyword evidence="8 11" id="KW-0663">Pyridoxal phosphate</keyword>
<keyword evidence="5" id="KW-0021">Allosteric enzyme</keyword>
<evidence type="ECO:0000256" key="10">
    <source>
        <dbReference type="ARBA" id="ARBA00025174"/>
    </source>
</evidence>
<dbReference type="AlphaFoldDB" id="A0A3D4V563"/>
<evidence type="ECO:0000313" key="13">
    <source>
        <dbReference type="EMBL" id="HCT56263.1"/>
    </source>
</evidence>
<feature type="domain" description="DUF3417" evidence="12">
    <location>
        <begin position="40"/>
        <end position="148"/>
    </location>
</feature>
<gene>
    <name evidence="13" type="ORF">DGD08_03515</name>
</gene>
<dbReference type="NCBIfam" id="TIGR02094">
    <property type="entry name" value="more_P_ylases"/>
    <property type="match status" value="1"/>
</dbReference>
<comment type="cofactor">
    <cofactor evidence="2">
        <name>pyridoxal 5'-phosphate</name>
        <dbReference type="ChEBI" id="CHEBI:597326"/>
    </cofactor>
</comment>
<proteinExistence type="inferred from homology"/>
<evidence type="ECO:0000259" key="12">
    <source>
        <dbReference type="Pfam" id="PF11897"/>
    </source>
</evidence>
<comment type="catalytic activity">
    <reaction evidence="1">
        <text>[(1-&gt;4)-alpha-D-glucosyl](n) + phosphate = [(1-&gt;4)-alpha-D-glucosyl](n-1) + alpha-D-glucose 1-phosphate</text>
        <dbReference type="Rhea" id="RHEA:41732"/>
        <dbReference type="Rhea" id="RHEA-COMP:9584"/>
        <dbReference type="Rhea" id="RHEA-COMP:9586"/>
        <dbReference type="ChEBI" id="CHEBI:15444"/>
        <dbReference type="ChEBI" id="CHEBI:43474"/>
        <dbReference type="ChEBI" id="CHEBI:58601"/>
        <dbReference type="EC" id="2.4.1.1"/>
    </reaction>
</comment>
<evidence type="ECO:0000256" key="5">
    <source>
        <dbReference type="ARBA" id="ARBA00022533"/>
    </source>
</evidence>
<dbReference type="GO" id="GO:0008184">
    <property type="term" value="F:glycogen phosphorylase activity"/>
    <property type="evidence" value="ECO:0007669"/>
    <property type="project" value="InterPro"/>
</dbReference>
<dbReference type="Pfam" id="PF11897">
    <property type="entry name" value="DUF3417"/>
    <property type="match status" value="1"/>
</dbReference>
<dbReference type="SUPFAM" id="SSF53756">
    <property type="entry name" value="UDP-Glycosyltransferase/glycogen phosphorylase"/>
    <property type="match status" value="1"/>
</dbReference>
<keyword evidence="9" id="KW-0119">Carbohydrate metabolism</keyword>
<dbReference type="Gene3D" id="3.40.50.2000">
    <property type="entry name" value="Glycogen Phosphorylase B"/>
    <property type="match status" value="3"/>
</dbReference>
<reference evidence="13 14" key="1">
    <citation type="journal article" date="2018" name="Nat. Biotechnol.">
        <title>A standardized bacterial taxonomy based on genome phylogeny substantially revises the tree of life.</title>
        <authorList>
            <person name="Parks D.H."/>
            <person name="Chuvochina M."/>
            <person name="Waite D.W."/>
            <person name="Rinke C."/>
            <person name="Skarshewski A."/>
            <person name="Chaumeil P.A."/>
            <person name="Hugenholtz P."/>
        </authorList>
    </citation>
    <scope>NUCLEOTIDE SEQUENCE [LARGE SCALE GENOMIC DNA]</scope>
    <source>
        <strain evidence="13">UBA8844</strain>
    </source>
</reference>
<evidence type="ECO:0000256" key="8">
    <source>
        <dbReference type="ARBA" id="ARBA00022898"/>
    </source>
</evidence>
<dbReference type="Proteomes" id="UP000264071">
    <property type="component" value="Unassembled WGS sequence"/>
</dbReference>
<dbReference type="InterPro" id="IPR052182">
    <property type="entry name" value="Glycogen/Maltodextrin_Phosph"/>
</dbReference>
<dbReference type="Pfam" id="PF00343">
    <property type="entry name" value="Phosphorylase"/>
    <property type="match status" value="1"/>
</dbReference>
<dbReference type="InterPro" id="IPR011834">
    <property type="entry name" value="Agluc_phsphrylas"/>
</dbReference>
<feature type="modified residue" description="N6-(pyridoxal phosphate)lysine" evidence="11">
    <location>
        <position position="634"/>
    </location>
</feature>
<dbReference type="EMBL" id="DPIY01000004">
    <property type="protein sequence ID" value="HCT56263.1"/>
    <property type="molecule type" value="Genomic_DNA"/>
</dbReference>
<comment type="caution">
    <text evidence="13">The sequence shown here is derived from an EMBL/GenBank/DDBJ whole genome shotgun (WGS) entry which is preliminary data.</text>
</comment>
<evidence type="ECO:0000256" key="2">
    <source>
        <dbReference type="ARBA" id="ARBA00001933"/>
    </source>
</evidence>
<evidence type="ECO:0000256" key="11">
    <source>
        <dbReference type="PIRSR" id="PIRSR000460-1"/>
    </source>
</evidence>
<organism evidence="13 14">
    <name type="scientific">Gemmatimonas aurantiaca</name>
    <dbReference type="NCBI Taxonomy" id="173480"/>
    <lineage>
        <taxon>Bacteria</taxon>
        <taxon>Pseudomonadati</taxon>
        <taxon>Gemmatimonadota</taxon>
        <taxon>Gemmatimonadia</taxon>
        <taxon>Gemmatimonadales</taxon>
        <taxon>Gemmatimonadaceae</taxon>
        <taxon>Gemmatimonas</taxon>
    </lineage>
</organism>
<dbReference type="GO" id="GO:0005975">
    <property type="term" value="P:carbohydrate metabolic process"/>
    <property type="evidence" value="ECO:0007669"/>
    <property type="project" value="InterPro"/>
</dbReference>
<evidence type="ECO:0000256" key="1">
    <source>
        <dbReference type="ARBA" id="ARBA00001275"/>
    </source>
</evidence>
<evidence type="ECO:0000256" key="7">
    <source>
        <dbReference type="ARBA" id="ARBA00022679"/>
    </source>
</evidence>
<dbReference type="PANTHER" id="PTHR42655">
    <property type="entry name" value="GLYCOGEN PHOSPHORYLASE"/>
    <property type="match status" value="1"/>
</dbReference>
<evidence type="ECO:0000313" key="14">
    <source>
        <dbReference type="Proteomes" id="UP000264071"/>
    </source>
</evidence>
<dbReference type="PIRSF" id="PIRSF000460">
    <property type="entry name" value="Pprylas_GlgP"/>
    <property type="match status" value="1"/>
</dbReference>
<dbReference type="GO" id="GO:0030170">
    <property type="term" value="F:pyridoxal phosphate binding"/>
    <property type="evidence" value="ECO:0007669"/>
    <property type="project" value="InterPro"/>
</dbReference>
<accession>A0A3D4V563</accession>